<dbReference type="GO" id="GO:0003723">
    <property type="term" value="F:RNA binding"/>
    <property type="evidence" value="ECO:0007669"/>
    <property type="project" value="UniProtKB-UniRule"/>
</dbReference>
<dbReference type="HOGENOM" id="CLU_003041_15_3_1"/>
<feature type="compositionally biased region" description="Pro residues" evidence="11">
    <location>
        <begin position="60"/>
        <end position="74"/>
    </location>
</feature>
<dbReference type="RefSeq" id="XP_031804235.1">
    <property type="nucleotide sequence ID" value="XM_031948375.1"/>
</dbReference>
<dbReference type="CTD" id="317781"/>
<dbReference type="InParanoid" id="G3WE26"/>
<evidence type="ECO:0000256" key="5">
    <source>
        <dbReference type="ARBA" id="ARBA00022884"/>
    </source>
</evidence>
<proteinExistence type="inferred from homology"/>
<comment type="catalytic activity">
    <reaction evidence="7 10">
        <text>ATP + H2O = ADP + phosphate + H(+)</text>
        <dbReference type="Rhea" id="RHEA:13065"/>
        <dbReference type="ChEBI" id="CHEBI:15377"/>
        <dbReference type="ChEBI" id="CHEBI:15378"/>
        <dbReference type="ChEBI" id="CHEBI:30616"/>
        <dbReference type="ChEBI" id="CHEBI:43474"/>
        <dbReference type="ChEBI" id="CHEBI:456216"/>
        <dbReference type="EC" id="3.6.4.13"/>
    </reaction>
</comment>
<dbReference type="SMART" id="SM00487">
    <property type="entry name" value="DEXDc"/>
    <property type="match status" value="1"/>
</dbReference>
<evidence type="ECO:0000256" key="1">
    <source>
        <dbReference type="ARBA" id="ARBA00022741"/>
    </source>
</evidence>
<evidence type="ECO:0000256" key="8">
    <source>
        <dbReference type="ARBA" id="ARBA00056648"/>
    </source>
</evidence>
<dbReference type="GeneTree" id="ENSGT00550000075141"/>
<comment type="similarity">
    <text evidence="6">Belongs to the DEAD box helicase family. DDX51/DBP6 subfamily.</text>
</comment>
<dbReference type="Gene3D" id="3.40.50.300">
    <property type="entry name" value="P-loop containing nucleotide triphosphate hydrolases"/>
    <property type="match status" value="2"/>
</dbReference>
<feature type="compositionally biased region" description="Low complexity" evidence="11">
    <location>
        <begin position="103"/>
        <end position="112"/>
    </location>
</feature>
<keyword evidence="15" id="KW-1185">Reference proteome</keyword>
<gene>
    <name evidence="14" type="primary">DDX51</name>
</gene>
<feature type="compositionally biased region" description="Basic residues" evidence="11">
    <location>
        <begin position="113"/>
        <end position="124"/>
    </location>
</feature>
<sequence length="668" mass="74075">MALFRIARYEEQENVTNTEEQAQVLLQRLQVQARERQLRKQKQQEAKAKASPTGDKIPGSPKPAHPNPSSPVPPEPKRKAKKRKRGDGSPHRLEKSASETEAESSPRGTGSSRKPKGKKKKKTGKKDPEAAAGSEKQEKEKDPPEASEPSGETSESPHSALVLGVPNKKTLPKVQPFLPKWLAEPSRVQKSVKNDLVPIQDIPGIHPCLQKKLKTNGILSYFPVQAAVIPALLESASHGFLVGKGGYQPSDICVSAPTGSGKTLSFVIPVIQVLLERVVCHIRALVVLPTKELAQQVSKVFNVYADGTGLRVAQITGQKSLAKEQEILVQKTDSGYHSLADIVVATPGRLVDHIDQTPGFSLRQLRFLIIDEADRMIDSMHQSWLPRVVKAVFHGDDAPGSSPLFRRVEPRAITAASTSQPQMPLQKLLFSATLTRNPEKLQELGLYQPRLFSTGLESQESTVQPGIEQDVEGKYAFPAGLSHFYVPCSLNSKPLVILHLMRNLKFSRVLCFTNSREHSHRLFLLVKAFGGIPVAEFSSRFGPGQRKMILKQFEQGKIQLLISTDATARGIDVKGVKLVINYDAPQYIRTYVHRVGRTARAGHTGLAFTLLLKVQEQKFLQMLREARAPELGKHLVRNEHLKSLVPQYEEALAELQKTIRNEWKQKNA</sequence>
<feature type="domain" description="Helicase ATP-binding" evidence="12">
    <location>
        <begin position="243"/>
        <end position="452"/>
    </location>
</feature>
<dbReference type="SUPFAM" id="SSF52540">
    <property type="entry name" value="P-loop containing nucleoside triphosphate hydrolases"/>
    <property type="match status" value="1"/>
</dbReference>
<comment type="function">
    <text evidence="10">RNA helicase.</text>
</comment>
<dbReference type="InterPro" id="IPR011545">
    <property type="entry name" value="DEAD/DEAH_box_helicase_dom"/>
</dbReference>
<evidence type="ECO:0000256" key="7">
    <source>
        <dbReference type="ARBA" id="ARBA00047984"/>
    </source>
</evidence>
<dbReference type="GO" id="GO:0005524">
    <property type="term" value="F:ATP binding"/>
    <property type="evidence" value="ECO:0007669"/>
    <property type="project" value="UniProtKB-UniRule"/>
</dbReference>
<dbReference type="AlphaFoldDB" id="G3WE26"/>
<dbReference type="PANTHER" id="PTHR24031">
    <property type="entry name" value="RNA HELICASE"/>
    <property type="match status" value="1"/>
</dbReference>
<evidence type="ECO:0000256" key="4">
    <source>
        <dbReference type="ARBA" id="ARBA00022840"/>
    </source>
</evidence>
<dbReference type="CDD" id="cd18787">
    <property type="entry name" value="SF2_C_DEAD"/>
    <property type="match status" value="1"/>
</dbReference>
<dbReference type="InterPro" id="IPR014001">
    <property type="entry name" value="Helicase_ATP-bd"/>
</dbReference>
<protein>
    <recommendedName>
        <fullName evidence="10">ATP-dependent RNA helicase</fullName>
        <ecNumber evidence="10">3.6.4.13</ecNumber>
    </recommendedName>
</protein>
<evidence type="ECO:0000256" key="2">
    <source>
        <dbReference type="ARBA" id="ARBA00022801"/>
    </source>
</evidence>
<evidence type="ECO:0000259" key="12">
    <source>
        <dbReference type="PROSITE" id="PS51192"/>
    </source>
</evidence>
<dbReference type="PROSITE" id="PS51194">
    <property type="entry name" value="HELICASE_CTER"/>
    <property type="match status" value="1"/>
</dbReference>
<dbReference type="CDD" id="cd17956">
    <property type="entry name" value="DEADc_DDX51"/>
    <property type="match status" value="1"/>
</dbReference>
<dbReference type="Pfam" id="PF00270">
    <property type="entry name" value="DEAD"/>
    <property type="match status" value="1"/>
</dbReference>
<keyword evidence="5 10" id="KW-0694">RNA-binding</keyword>
<accession>G3WE26</accession>
<dbReference type="OrthoDB" id="3370at2759"/>
<name>G3WE26_SARHA</name>
<feature type="compositionally biased region" description="Basic and acidic residues" evidence="11">
    <location>
        <begin position="86"/>
        <end position="98"/>
    </location>
</feature>
<organism evidence="14 15">
    <name type="scientific">Sarcophilus harrisii</name>
    <name type="common">Tasmanian devil</name>
    <name type="synonym">Sarcophilus laniarius</name>
    <dbReference type="NCBI Taxonomy" id="9305"/>
    <lineage>
        <taxon>Eukaryota</taxon>
        <taxon>Metazoa</taxon>
        <taxon>Chordata</taxon>
        <taxon>Craniata</taxon>
        <taxon>Vertebrata</taxon>
        <taxon>Euteleostomi</taxon>
        <taxon>Mammalia</taxon>
        <taxon>Metatheria</taxon>
        <taxon>Dasyuromorphia</taxon>
        <taxon>Dasyuridae</taxon>
        <taxon>Sarcophilus</taxon>
    </lineage>
</organism>
<reference evidence="14" key="2">
    <citation type="submission" date="2025-08" db="UniProtKB">
        <authorList>
            <consortium name="Ensembl"/>
        </authorList>
    </citation>
    <scope>IDENTIFICATION</scope>
</reference>
<dbReference type="InterPro" id="IPR001650">
    <property type="entry name" value="Helicase_C-like"/>
</dbReference>
<keyword evidence="2 9" id="KW-0378">Hydrolase</keyword>
<dbReference type="FunFam" id="3.40.50.300:FF:001539">
    <property type="entry name" value="ATP-dependent RNA helicase DDX51"/>
    <property type="match status" value="1"/>
</dbReference>
<dbReference type="EC" id="3.6.4.13" evidence="10"/>
<evidence type="ECO:0000256" key="11">
    <source>
        <dbReference type="SAM" id="MobiDB-lite"/>
    </source>
</evidence>
<dbReference type="InterPro" id="IPR027417">
    <property type="entry name" value="P-loop_NTPase"/>
</dbReference>
<evidence type="ECO:0000256" key="9">
    <source>
        <dbReference type="RuleBase" id="RU000492"/>
    </source>
</evidence>
<evidence type="ECO:0000313" key="14">
    <source>
        <dbReference type="Ensembl" id="ENSSHAP00000013681.2"/>
    </source>
</evidence>
<dbReference type="KEGG" id="shr:100933373"/>
<dbReference type="PROSITE" id="PS00039">
    <property type="entry name" value="DEAD_ATP_HELICASE"/>
    <property type="match status" value="1"/>
</dbReference>
<evidence type="ECO:0000259" key="13">
    <source>
        <dbReference type="PROSITE" id="PS51194"/>
    </source>
</evidence>
<dbReference type="eggNOG" id="KOG0350">
    <property type="taxonomic scope" value="Eukaryota"/>
</dbReference>
<feature type="region of interest" description="Disordered" evidence="11">
    <location>
        <begin position="34"/>
        <end position="159"/>
    </location>
</feature>
<dbReference type="GO" id="GO:0003724">
    <property type="term" value="F:RNA helicase activity"/>
    <property type="evidence" value="ECO:0007669"/>
    <property type="project" value="UniProtKB-EC"/>
</dbReference>
<feature type="compositionally biased region" description="Basic and acidic residues" evidence="11">
    <location>
        <begin position="34"/>
        <end position="48"/>
    </location>
</feature>
<feature type="domain" description="Helicase C-terminal" evidence="13">
    <location>
        <begin position="496"/>
        <end position="645"/>
    </location>
</feature>
<comment type="domain">
    <text evidence="10">The Q motif is unique to and characteristic of the DEAD box family of RNA helicases and controls ATP binding and hydrolysis.</text>
</comment>
<dbReference type="GO" id="GO:0016787">
    <property type="term" value="F:hydrolase activity"/>
    <property type="evidence" value="ECO:0007669"/>
    <property type="project" value="UniProtKB-KW"/>
</dbReference>
<evidence type="ECO:0000256" key="3">
    <source>
        <dbReference type="ARBA" id="ARBA00022806"/>
    </source>
</evidence>
<dbReference type="FunCoup" id="G3WE26">
    <property type="interactions" value="3512"/>
</dbReference>
<dbReference type="PROSITE" id="PS51192">
    <property type="entry name" value="HELICASE_ATP_BIND_1"/>
    <property type="match status" value="1"/>
</dbReference>
<dbReference type="GeneID" id="100933373"/>
<evidence type="ECO:0000256" key="10">
    <source>
        <dbReference type="RuleBase" id="RU365068"/>
    </source>
</evidence>
<keyword evidence="1 9" id="KW-0547">Nucleotide-binding</keyword>
<dbReference type="Ensembl" id="ENSSHAT00000013794.2">
    <property type="protein sequence ID" value="ENSSHAP00000013681.2"/>
    <property type="gene ID" value="ENSSHAG00000011696.2"/>
</dbReference>
<reference evidence="14 15" key="1">
    <citation type="journal article" date="2011" name="Proc. Natl. Acad. Sci. U.S.A.">
        <title>Genetic diversity and population structure of the endangered marsupial Sarcophilus harrisii (Tasmanian devil).</title>
        <authorList>
            <person name="Miller W."/>
            <person name="Hayes V.M."/>
            <person name="Ratan A."/>
            <person name="Petersen D.C."/>
            <person name="Wittekindt N.E."/>
            <person name="Miller J."/>
            <person name="Walenz B."/>
            <person name="Knight J."/>
            <person name="Qi J."/>
            <person name="Zhao F."/>
            <person name="Wang Q."/>
            <person name="Bedoya-Reina O.C."/>
            <person name="Katiyar N."/>
            <person name="Tomsho L.P."/>
            <person name="Kasson L.M."/>
            <person name="Hardie R.A."/>
            <person name="Woodbridge P."/>
            <person name="Tindall E.A."/>
            <person name="Bertelsen M.F."/>
            <person name="Dixon D."/>
            <person name="Pyecroft S."/>
            <person name="Helgen K.M."/>
            <person name="Lesk A.M."/>
            <person name="Pringle T.H."/>
            <person name="Patterson N."/>
            <person name="Zhang Y."/>
            <person name="Kreiss A."/>
            <person name="Woods G.M."/>
            <person name="Jones M.E."/>
            <person name="Schuster S.C."/>
        </authorList>
    </citation>
    <scope>NUCLEOTIDE SEQUENCE [LARGE SCALE GENOMIC DNA]</scope>
</reference>
<reference evidence="14" key="3">
    <citation type="submission" date="2025-09" db="UniProtKB">
        <authorList>
            <consortium name="Ensembl"/>
        </authorList>
    </citation>
    <scope>IDENTIFICATION</scope>
</reference>
<dbReference type="Proteomes" id="UP000007648">
    <property type="component" value="Unassembled WGS sequence"/>
</dbReference>
<comment type="function">
    <text evidence="8">ATP-binding RNA helicase involved in the biogenesis of 60S ribosomal subunits.</text>
</comment>
<dbReference type="STRING" id="9305.ENSSHAP00000013681"/>
<feature type="compositionally biased region" description="Basic and acidic residues" evidence="11">
    <location>
        <begin position="125"/>
        <end position="144"/>
    </location>
</feature>
<keyword evidence="4 9" id="KW-0067">ATP-binding</keyword>
<keyword evidence="3 9" id="KW-0347">Helicase</keyword>
<dbReference type="InterPro" id="IPR000629">
    <property type="entry name" value="RNA-helicase_DEAD-box_CS"/>
</dbReference>
<dbReference type="SMART" id="SM00490">
    <property type="entry name" value="HELICc"/>
    <property type="match status" value="1"/>
</dbReference>
<evidence type="ECO:0000256" key="6">
    <source>
        <dbReference type="ARBA" id="ARBA00038200"/>
    </source>
</evidence>
<evidence type="ECO:0000313" key="15">
    <source>
        <dbReference type="Proteomes" id="UP000007648"/>
    </source>
</evidence>
<dbReference type="Pfam" id="PF00271">
    <property type="entry name" value="Helicase_C"/>
    <property type="match status" value="1"/>
</dbReference>